<dbReference type="RefSeq" id="WP_097046044.1">
    <property type="nucleotide sequence ID" value="NZ_OBEH01000003.1"/>
</dbReference>
<keyword evidence="2" id="KW-1185">Reference proteome</keyword>
<sequence length="190" mass="22020">MTEQQLHVTLNSGRLSKAEVIQLVDQLATQPELIGRLLQEIFDQDKTDSFNASWVFDHLMRKKLVYLLPHFEKFTKGLEGLKSESIIRSMAHVCEFSMEAYFEAKDSAFTQNITLEQLERILTTCFDWLIGEHKVAVKVFAMSSLFYLGQKYDWVHPELKMVLEQQNHKDSAGYKSRAKKTLAELKKLGF</sequence>
<proteinExistence type="predicted"/>
<evidence type="ECO:0000313" key="2">
    <source>
        <dbReference type="Proteomes" id="UP000219048"/>
    </source>
</evidence>
<dbReference type="AlphaFoldDB" id="A0A285MTV3"/>
<dbReference type="Proteomes" id="UP000219048">
    <property type="component" value="Unassembled WGS sequence"/>
</dbReference>
<dbReference type="EMBL" id="OBEH01000003">
    <property type="protein sequence ID" value="SNZ00602.1"/>
    <property type="molecule type" value="Genomic_DNA"/>
</dbReference>
<reference evidence="2" key="1">
    <citation type="submission" date="2017-09" db="EMBL/GenBank/DDBJ databases">
        <authorList>
            <person name="Varghese N."/>
            <person name="Submissions S."/>
        </authorList>
    </citation>
    <scope>NUCLEOTIDE SEQUENCE [LARGE SCALE GENOMIC DNA]</scope>
    <source>
        <strain evidence="2">DSM 25885</strain>
    </source>
</reference>
<dbReference type="OrthoDB" id="979487at2"/>
<protein>
    <recommendedName>
        <fullName evidence="3">Adenylosuccinate lyase</fullName>
    </recommendedName>
</protein>
<evidence type="ECO:0008006" key="3">
    <source>
        <dbReference type="Google" id="ProtNLM"/>
    </source>
</evidence>
<gene>
    <name evidence="1" type="ORF">SAMN06265377_2427</name>
</gene>
<organism evidence="1 2">
    <name type="scientific">Flagellimonas pacifica</name>
    <dbReference type="NCBI Taxonomy" id="1247520"/>
    <lineage>
        <taxon>Bacteria</taxon>
        <taxon>Pseudomonadati</taxon>
        <taxon>Bacteroidota</taxon>
        <taxon>Flavobacteriia</taxon>
        <taxon>Flavobacteriales</taxon>
        <taxon>Flavobacteriaceae</taxon>
        <taxon>Flagellimonas</taxon>
    </lineage>
</organism>
<evidence type="ECO:0000313" key="1">
    <source>
        <dbReference type="EMBL" id="SNZ00602.1"/>
    </source>
</evidence>
<name>A0A285MTV3_9FLAO</name>
<accession>A0A285MTV3</accession>